<protein>
    <submittedName>
        <fullName evidence="2">Uncharacterized protein</fullName>
    </submittedName>
</protein>
<dbReference type="SMR" id="Q4DNT4"/>
<dbReference type="InParanoid" id="Q4DNT4"/>
<evidence type="ECO:0000313" key="3">
    <source>
        <dbReference type="Proteomes" id="UP000002296"/>
    </source>
</evidence>
<sequence>MEDGIAMCSADECASVAIVLVFFQFLFFYLRVLYIQRDHVLMYILFSSYIFLILLPVASEKRGACCVILIALPCKTICLLLCLFGWLACDIYIYSSCLSLLLSPPYVTSYKVLSAKIDLKAFMAKMMNACFFGLLLITAVAGVHAGLPFTEPKGPMPDTIELAESALAPFMAFDGGHLYLSKGQQDIPVVCGSESSAKSRIVLPVTLNDLDRLHGTLPVQRLNQTSTASEAQLDIVEGCYVLPEGKDRPCVASLNSTPEQCNMNIRDSTVYWTYRERLRKTQNSSQILRGGADLLVNHVLWVHGLRARLRRSIRRTRKVAETGKTLWKVVVLGWDKNTIQEDKQAFVEAVSARGRELVNGAYAEVMDKWMVVRQWMKTSVGEVEDAVNTFSTENGGSLLGPHAYCNPSTYFDKWLNYSDETLLGDFIASSVKQDLDSLFRGFKFLSDGTPKNLDPLGRLPCITTCFALAMMLFEDFPIRLAYGNMMNGTDSTNALWSLERFKALGDSNEIVTRNRKYMLDFYERSLVHLSTEPHVKNIFDGNVSLAECVTQAIRRAPGLNGSLPPSSLYECFSTVSNSFGGRVRGRGTQNATDASVDVGTYVELPAPPCPWGYTRRSGNKWNAREECVMCPPGSFDDGNGDCRCSAGSVPGENGCKATEHKYAVPPSWKWVVNSLEGLVASDGPGNRKPVLVVKPQNNPKEDEKTVLEIRCTRGLTRFVVEMIMPDNSTTPSLQRFTLPPQNSITVASASTISLSLAGSAAFGGEQCEFGVWTKSSRSQSSQVLRAGSAFIVPSISKLNVSVYTPASTAHQTTFPAPGRNLPLCDALPKADPENATLAACSTSTGNFAISLLLQAYKPLTASTFGILKQRLWVDGKQAATLGRSLRPVLKRMHLAVRIRVGRRNSRQPLGEGFIGSFPLSEVINRRFLMPKNIERVVVEVQVLDRCTFSASAHNPVCAKARILFAPGEVRRITFDSPTFSGIITPGDTENGEQQQPSKSPGPWWRLTLIVLGTVVVVLLIPTAALFLWYRRRFR</sequence>
<dbReference type="EMBL" id="AAHK01000293">
    <property type="protein sequence ID" value="EAN94194.1"/>
    <property type="molecule type" value="Genomic_DNA"/>
</dbReference>
<feature type="transmembrane region" description="Helical" evidence="1">
    <location>
        <begin position="12"/>
        <end position="34"/>
    </location>
</feature>
<dbReference type="OMA" id="EGHCVCG"/>
<dbReference type="GeneID" id="3547871"/>
<feature type="transmembrane region" description="Helical" evidence="1">
    <location>
        <begin position="1003"/>
        <end position="1029"/>
    </location>
</feature>
<dbReference type="AlphaFoldDB" id="Q4DNT4"/>
<reference evidence="2 3" key="1">
    <citation type="journal article" date="2005" name="Science">
        <title>The genome sequence of Trypanosoma cruzi, etiologic agent of Chagas disease.</title>
        <authorList>
            <person name="El-Sayed N.M."/>
            <person name="Myler P.J."/>
            <person name="Bartholomeu D.C."/>
            <person name="Nilsson D."/>
            <person name="Aggarwal G."/>
            <person name="Tran A.N."/>
            <person name="Ghedin E."/>
            <person name="Worthey E.A."/>
            <person name="Delcher A.L."/>
            <person name="Blandin G."/>
            <person name="Westenberger S.J."/>
            <person name="Caler E."/>
            <person name="Cerqueira G.C."/>
            <person name="Branche C."/>
            <person name="Haas B."/>
            <person name="Anupama A."/>
            <person name="Arner E."/>
            <person name="Aslund L."/>
            <person name="Attipoe P."/>
            <person name="Bontempi E."/>
            <person name="Bringaud F."/>
            <person name="Burton P."/>
            <person name="Cadag E."/>
            <person name="Campbell D.A."/>
            <person name="Carrington M."/>
            <person name="Crabtree J."/>
            <person name="Darban H."/>
            <person name="da Silveira J.F."/>
            <person name="de Jong P."/>
            <person name="Edwards K."/>
            <person name="Englund P.T."/>
            <person name="Fazelina G."/>
            <person name="Feldblyum T."/>
            <person name="Ferella M."/>
            <person name="Frasch A.C."/>
            <person name="Gull K."/>
            <person name="Horn D."/>
            <person name="Hou L."/>
            <person name="Huang Y."/>
            <person name="Kindlund E."/>
            <person name="Klingbeil M."/>
            <person name="Kluge S."/>
            <person name="Koo H."/>
            <person name="Lacerda D."/>
            <person name="Levin M.J."/>
            <person name="Lorenzi H."/>
            <person name="Louie T."/>
            <person name="Machado C.R."/>
            <person name="McCulloch R."/>
            <person name="McKenna A."/>
            <person name="Mizuno Y."/>
            <person name="Mottram J.C."/>
            <person name="Nelson S."/>
            <person name="Ochaya S."/>
            <person name="Osoegawa K."/>
            <person name="Pai G."/>
            <person name="Parsons M."/>
            <person name="Pentony M."/>
            <person name="Pettersson U."/>
            <person name="Pop M."/>
            <person name="Ramirez J.L."/>
            <person name="Rinta J."/>
            <person name="Robertson L."/>
            <person name="Salzberg S.L."/>
            <person name="Sanchez D.O."/>
            <person name="Seyler A."/>
            <person name="Sharma R."/>
            <person name="Shetty J."/>
            <person name="Simpson A.J."/>
            <person name="Sisk E."/>
            <person name="Tammi M.T."/>
            <person name="Tarleton R."/>
            <person name="Teixeira S."/>
            <person name="Van Aken S."/>
            <person name="Vogt C."/>
            <person name="Ward P.N."/>
            <person name="Wickstead B."/>
            <person name="Wortman J."/>
            <person name="White O."/>
            <person name="Fraser C.M."/>
            <person name="Stuart K.D."/>
            <person name="Andersson B."/>
        </authorList>
    </citation>
    <scope>NUCLEOTIDE SEQUENCE [LARGE SCALE GENOMIC DNA]</scope>
    <source>
        <strain evidence="2 3">CL Brener</strain>
    </source>
</reference>
<keyword evidence="3" id="KW-1185">Reference proteome</keyword>
<feature type="transmembrane region" description="Helical" evidence="1">
    <location>
        <begin position="126"/>
        <end position="147"/>
    </location>
</feature>
<name>Q4DNT4_TRYCC</name>
<dbReference type="eggNOG" id="ENOG502S57H">
    <property type="taxonomic scope" value="Eukaryota"/>
</dbReference>
<dbReference type="RefSeq" id="XP_816045.1">
    <property type="nucleotide sequence ID" value="XM_810952.1"/>
</dbReference>
<feature type="transmembrane region" description="Helical" evidence="1">
    <location>
        <begin position="40"/>
        <end position="58"/>
    </location>
</feature>
<feature type="transmembrane region" description="Helical" evidence="1">
    <location>
        <begin position="92"/>
        <end position="114"/>
    </location>
</feature>
<organism evidence="2 3">
    <name type="scientific">Trypanosoma cruzi (strain CL Brener)</name>
    <dbReference type="NCBI Taxonomy" id="353153"/>
    <lineage>
        <taxon>Eukaryota</taxon>
        <taxon>Discoba</taxon>
        <taxon>Euglenozoa</taxon>
        <taxon>Kinetoplastea</taxon>
        <taxon>Metakinetoplastina</taxon>
        <taxon>Trypanosomatida</taxon>
        <taxon>Trypanosomatidae</taxon>
        <taxon>Trypanosoma</taxon>
        <taxon>Schizotrypanum</taxon>
    </lineage>
</organism>
<keyword evidence="1" id="KW-0472">Membrane</keyword>
<dbReference type="KEGG" id="tcr:511003.160"/>
<keyword evidence="1" id="KW-1133">Transmembrane helix</keyword>
<proteinExistence type="predicted"/>
<dbReference type="Proteomes" id="UP000002296">
    <property type="component" value="Unassembled WGS sequence"/>
</dbReference>
<comment type="caution">
    <text evidence="2">The sequence shown here is derived from an EMBL/GenBank/DDBJ whole genome shotgun (WGS) entry which is preliminary data.</text>
</comment>
<evidence type="ECO:0000313" key="2">
    <source>
        <dbReference type="EMBL" id="EAN94194.1"/>
    </source>
</evidence>
<evidence type="ECO:0000256" key="1">
    <source>
        <dbReference type="SAM" id="Phobius"/>
    </source>
</evidence>
<accession>Q4DNT4</accession>
<dbReference type="PaxDb" id="353153-Q4DNT4"/>
<keyword evidence="1" id="KW-0812">Transmembrane</keyword>
<gene>
    <name evidence="2" type="ORF">Tc00.1047053511003.160</name>
</gene>
<feature type="transmembrane region" description="Helical" evidence="1">
    <location>
        <begin position="65"/>
        <end position="86"/>
    </location>
</feature>